<protein>
    <submittedName>
        <fullName evidence="2">Uncharacterized protein</fullName>
    </submittedName>
</protein>
<evidence type="ECO:0000313" key="2">
    <source>
        <dbReference type="EMBL" id="CAA9247778.1"/>
    </source>
</evidence>
<proteinExistence type="predicted"/>
<gene>
    <name evidence="2" type="ORF">AVDCRST_MAG77-2973</name>
</gene>
<sequence>MASNAYVFMTRWWMGLPVVLTAGAISGYALMRLRERRPTQRPRPFDPDRIAYFEAAGWRAYYDRDWLRLVRLLAQACREQFRMPFPRNWLGAYYVTRAAAAWAPKRNKPQEAHQFYERFYALAKRYSGMAFDPARVAALELRYNDVHRRLSGMADTGEFIDTMTALHGALFGLSPEAALESAEQRVLAAHVVDRITGKRSEDVEADWRLLEEHLRACYRSVQRALTAGSTQSTMSTGTTGTT</sequence>
<evidence type="ECO:0000256" key="1">
    <source>
        <dbReference type="SAM" id="Phobius"/>
    </source>
</evidence>
<keyword evidence="1" id="KW-0472">Membrane</keyword>
<accession>A0A6J4IDD4</accession>
<organism evidence="2">
    <name type="scientific">uncultured Chloroflexota bacterium</name>
    <dbReference type="NCBI Taxonomy" id="166587"/>
    <lineage>
        <taxon>Bacteria</taxon>
        <taxon>Bacillati</taxon>
        <taxon>Chloroflexota</taxon>
        <taxon>environmental samples</taxon>
    </lineage>
</organism>
<dbReference type="EMBL" id="CADCTC010000121">
    <property type="protein sequence ID" value="CAA9247778.1"/>
    <property type="molecule type" value="Genomic_DNA"/>
</dbReference>
<dbReference type="AlphaFoldDB" id="A0A6J4IDD4"/>
<feature type="transmembrane region" description="Helical" evidence="1">
    <location>
        <begin position="12"/>
        <end position="31"/>
    </location>
</feature>
<reference evidence="2" key="1">
    <citation type="submission" date="2020-02" db="EMBL/GenBank/DDBJ databases">
        <authorList>
            <person name="Meier V. D."/>
        </authorList>
    </citation>
    <scope>NUCLEOTIDE SEQUENCE</scope>
    <source>
        <strain evidence="2">AVDCRST_MAG77</strain>
    </source>
</reference>
<keyword evidence="1" id="KW-1133">Transmembrane helix</keyword>
<name>A0A6J4IDD4_9CHLR</name>
<keyword evidence="1" id="KW-0812">Transmembrane</keyword>